<feature type="compositionally biased region" description="Acidic residues" evidence="1">
    <location>
        <begin position="62"/>
        <end position="79"/>
    </location>
</feature>
<dbReference type="AlphaFoldDB" id="A0A7D5P682"/>
<accession>A0A7D5P682</accession>
<feature type="compositionally biased region" description="Acidic residues" evidence="1">
    <location>
        <begin position="139"/>
        <end position="223"/>
    </location>
</feature>
<feature type="region of interest" description="Disordered" evidence="1">
    <location>
        <begin position="43"/>
        <end position="346"/>
    </location>
</feature>
<dbReference type="GeneID" id="71842178"/>
<protein>
    <submittedName>
        <fullName evidence="2">Uncharacterized protein</fullName>
    </submittedName>
</protein>
<sequence>MSIKCSLLGHSFGETTVEREREEEGTEVVITITEMETCSRCGESRVVSENKEVTTLETPEGGADEFEATPGEAADDTADVTDAGGSVDAEETADAGESAASGDEVGAGDATDAVILDDDATDESSAQAEARGTETTIPDAEDGAATEADVDADEDDAVIIGDDEGDDRDPGEWPDEEEPEAEQPAGDEGDAGEDGDATADEPPSDAEGDDDRDPGEWPDEPSDPAERAGETAEVEILGGDEGGADTETDADGSPPDDAATGPDPVDAPATGSRDTASDGSDEAGGETAGDDGAVGAWPEEEGPSTGGESMGDWPEETKRDQPTDPGAAGPSLDGEETPSITIPEGTFKCSECDFSTEADATSLRAGDFCPECRRGTLLEHADTVAEE</sequence>
<evidence type="ECO:0000256" key="1">
    <source>
        <dbReference type="SAM" id="MobiDB-lite"/>
    </source>
</evidence>
<organism evidence="2 3">
    <name type="scientific">Halosimplex pelagicum</name>
    <dbReference type="NCBI Taxonomy" id="869886"/>
    <lineage>
        <taxon>Archaea</taxon>
        <taxon>Methanobacteriati</taxon>
        <taxon>Methanobacteriota</taxon>
        <taxon>Stenosarchaea group</taxon>
        <taxon>Halobacteria</taxon>
        <taxon>Halobacteriales</taxon>
        <taxon>Haloarculaceae</taxon>
        <taxon>Halosimplex</taxon>
    </lineage>
</organism>
<dbReference type="Proteomes" id="UP000509346">
    <property type="component" value="Chromosome"/>
</dbReference>
<proteinExistence type="predicted"/>
<evidence type="ECO:0000313" key="2">
    <source>
        <dbReference type="EMBL" id="QLH80161.1"/>
    </source>
</evidence>
<dbReference type="EMBL" id="CP058909">
    <property type="protein sequence ID" value="QLH80161.1"/>
    <property type="molecule type" value="Genomic_DNA"/>
</dbReference>
<dbReference type="InterPro" id="IPR055519">
    <property type="entry name" value="DUF7093"/>
</dbReference>
<keyword evidence="3" id="KW-1185">Reference proteome</keyword>
<dbReference type="Pfam" id="PF23373">
    <property type="entry name" value="DUF7093"/>
    <property type="match status" value="1"/>
</dbReference>
<gene>
    <name evidence="2" type="ORF">HZS54_00325</name>
</gene>
<dbReference type="RefSeq" id="WP_179919994.1">
    <property type="nucleotide sequence ID" value="NZ_CP058909.1"/>
</dbReference>
<reference evidence="2 3" key="1">
    <citation type="submission" date="2020-07" db="EMBL/GenBank/DDBJ databases">
        <title>Halosimplex litoreum sp. nov. and Halosimplex rubrum sp. nov., isolated from different salt environments.</title>
        <authorList>
            <person name="Cui H."/>
        </authorList>
    </citation>
    <scope>NUCLEOTIDE SEQUENCE [LARGE SCALE GENOMIC DNA]</scope>
    <source>
        <strain evidence="2 3">R2</strain>
    </source>
</reference>
<dbReference type="KEGG" id="hpel:HZS54_00325"/>
<feature type="compositionally biased region" description="Basic and acidic residues" evidence="1">
    <location>
        <begin position="43"/>
        <end position="54"/>
    </location>
</feature>
<name>A0A7D5P682_9EURY</name>
<evidence type="ECO:0000313" key="3">
    <source>
        <dbReference type="Proteomes" id="UP000509346"/>
    </source>
</evidence>